<dbReference type="InterPro" id="IPR002298">
    <property type="entry name" value="DNA_polymerase_A"/>
</dbReference>
<dbReference type="Gene3D" id="1.20.1060.10">
    <property type="entry name" value="Taq DNA Polymerase, Chain T, domain 4"/>
    <property type="match status" value="1"/>
</dbReference>
<dbReference type="GO" id="GO:0006261">
    <property type="term" value="P:DNA-templated DNA replication"/>
    <property type="evidence" value="ECO:0007669"/>
    <property type="project" value="InterPro"/>
</dbReference>
<dbReference type="InterPro" id="IPR036397">
    <property type="entry name" value="RNaseH_sf"/>
</dbReference>
<dbReference type="Gene3D" id="3.30.70.370">
    <property type="match status" value="1"/>
</dbReference>
<dbReference type="EMBL" id="JASAOG010000447">
    <property type="protein sequence ID" value="KAK0039435.1"/>
    <property type="molecule type" value="Genomic_DNA"/>
</dbReference>
<dbReference type="Proteomes" id="UP001233172">
    <property type="component" value="Unassembled WGS sequence"/>
</dbReference>
<accession>A0AAD8AR82</accession>
<comment type="caution">
    <text evidence="1">The sequence shown here is derived from an EMBL/GenBank/DDBJ whole genome shotgun (WGS) entry which is preliminary data.</text>
</comment>
<dbReference type="SUPFAM" id="SSF56672">
    <property type="entry name" value="DNA/RNA polymerases"/>
    <property type="match status" value="1"/>
</dbReference>
<dbReference type="GO" id="GO:0006302">
    <property type="term" value="P:double-strand break repair"/>
    <property type="evidence" value="ECO:0007669"/>
    <property type="project" value="TreeGrafter"/>
</dbReference>
<reference evidence="1" key="2">
    <citation type="submission" date="2023-04" db="EMBL/GenBank/DDBJ databases">
        <authorList>
            <person name="Bu L."/>
            <person name="Lu L."/>
            <person name="Laidemitt M.R."/>
            <person name="Zhang S.M."/>
            <person name="Mutuku M."/>
            <person name="Mkoji G."/>
            <person name="Steinauer M."/>
            <person name="Loker E.S."/>
        </authorList>
    </citation>
    <scope>NUCLEOTIDE SEQUENCE</scope>
    <source>
        <strain evidence="1">KasaAsao</strain>
        <tissue evidence="1">Whole Snail</tissue>
    </source>
</reference>
<dbReference type="InterPro" id="IPR012337">
    <property type="entry name" value="RNaseH-like_sf"/>
</dbReference>
<proteinExistence type="predicted"/>
<keyword evidence="2" id="KW-1185">Reference proteome</keyword>
<dbReference type="Gene3D" id="3.30.420.10">
    <property type="entry name" value="Ribonuclease H-like superfamily/Ribonuclease H"/>
    <property type="match status" value="1"/>
</dbReference>
<dbReference type="Gene3D" id="1.10.150.20">
    <property type="entry name" value="5' to 3' exonuclease, C-terminal subdomain"/>
    <property type="match status" value="1"/>
</dbReference>
<dbReference type="PANTHER" id="PTHR10133">
    <property type="entry name" value="DNA POLYMERASE I"/>
    <property type="match status" value="1"/>
</dbReference>
<reference evidence="1" key="1">
    <citation type="journal article" date="2023" name="PLoS Negl. Trop. Dis.">
        <title>A genome sequence for Biomphalaria pfeifferi, the major vector snail for the human-infecting parasite Schistosoma mansoni.</title>
        <authorList>
            <person name="Bu L."/>
            <person name="Lu L."/>
            <person name="Laidemitt M.R."/>
            <person name="Zhang S.M."/>
            <person name="Mutuku M."/>
            <person name="Mkoji G."/>
            <person name="Steinauer M."/>
            <person name="Loker E.S."/>
        </authorList>
    </citation>
    <scope>NUCLEOTIDE SEQUENCE</scope>
    <source>
        <strain evidence="1">KasaAsao</strain>
    </source>
</reference>
<protein>
    <submittedName>
        <fullName evidence="1">DNA polymerase I</fullName>
    </submittedName>
</protein>
<gene>
    <name evidence="1" type="ORF">Bpfe_031112</name>
</gene>
<organism evidence="1 2">
    <name type="scientific">Biomphalaria pfeifferi</name>
    <name type="common">Bloodfluke planorb</name>
    <name type="synonym">Freshwater snail</name>
    <dbReference type="NCBI Taxonomy" id="112525"/>
    <lineage>
        <taxon>Eukaryota</taxon>
        <taxon>Metazoa</taxon>
        <taxon>Spiralia</taxon>
        <taxon>Lophotrochozoa</taxon>
        <taxon>Mollusca</taxon>
        <taxon>Gastropoda</taxon>
        <taxon>Heterobranchia</taxon>
        <taxon>Euthyneura</taxon>
        <taxon>Panpulmonata</taxon>
        <taxon>Hygrophila</taxon>
        <taxon>Lymnaeoidea</taxon>
        <taxon>Planorbidae</taxon>
        <taxon>Biomphalaria</taxon>
    </lineage>
</organism>
<dbReference type="AlphaFoldDB" id="A0AAD8AR82"/>
<dbReference type="SUPFAM" id="SSF53098">
    <property type="entry name" value="Ribonuclease H-like"/>
    <property type="match status" value="1"/>
</dbReference>
<dbReference type="PANTHER" id="PTHR10133:SF27">
    <property type="entry name" value="DNA POLYMERASE NU"/>
    <property type="match status" value="1"/>
</dbReference>
<name>A0AAD8AR82_BIOPF</name>
<sequence length="696" mass="78609">MKTICNTVALMDEAVDWCNASDFRATDVETIPHITRAKKPQPEVMTVVSYTGILKGEVRSYAFQLTKQKSSLEGEHPLAEEALVRIEKINSYERVRTCLHNGVYDAAWFIRYGVGLANYAYDSMTLWWSRYPDLPKTLDFVSSILLDSHMYWKQGRKAEDFTGHTMYAMDDTETTLKCTLKLLQWASKDERMLFNFHRAHMRCLTGLSMSLKGMDVDFDMFEEMNQELQVKAKEKLDNLRFLIDDPEFNPNSAPAKKDLLYGLLGAQPRNAKGRILKRTGGNAKISTGAVVLRGMKSEHPILRRVVTAIQEAQEPAKQISNVIGIEFMGNKFRTGYDGIGTTTERLSSRKDAFGYGGNAQNIRKAFRRFVRAASKASGRRLFIFELDFSAADDVFVSYESQEQKKIDVIERGLDTHAFNVSEVFFPNWEYDRVVAGKDKKSPDYELVTHPITGIRQIVKKTTHGCNYLMAGHTLLNSAGREAIVAAAKHWGHADAGLWGINQLAEFCEWLDARYRQYYPRFARSGSGSFYTELAYGLRSHSSFTTIFGYTQRFLSNPADDSTLRACAATTGQANTAGRVNMAMMELDQGIRTLRFRDGEAPDADEPALYVNEREYGTSLRLQTHDSLTFVGDADHPNYLEGVDRVFRVMRRPVVCKGRTINIGVEADVAVNWAHNIKTVHNVNDVESWVNANLSAA</sequence>
<dbReference type="GO" id="GO:0003887">
    <property type="term" value="F:DNA-directed DNA polymerase activity"/>
    <property type="evidence" value="ECO:0007669"/>
    <property type="project" value="InterPro"/>
</dbReference>
<evidence type="ECO:0000313" key="1">
    <source>
        <dbReference type="EMBL" id="KAK0039435.1"/>
    </source>
</evidence>
<dbReference type="GO" id="GO:0003676">
    <property type="term" value="F:nucleic acid binding"/>
    <property type="evidence" value="ECO:0007669"/>
    <property type="project" value="InterPro"/>
</dbReference>
<evidence type="ECO:0000313" key="2">
    <source>
        <dbReference type="Proteomes" id="UP001233172"/>
    </source>
</evidence>
<dbReference type="InterPro" id="IPR043502">
    <property type="entry name" value="DNA/RNA_pol_sf"/>
</dbReference>